<reference evidence="2 3" key="1">
    <citation type="submission" date="2023-03" db="EMBL/GenBank/DDBJ databases">
        <title>Isolation and description of six Streptomyces strains from soil environments, able to metabolize different microbial glucans.</title>
        <authorList>
            <person name="Widen T."/>
            <person name="Larsbrink J."/>
        </authorList>
    </citation>
    <scope>NUCLEOTIDE SEQUENCE [LARGE SCALE GENOMIC DNA]</scope>
    <source>
        <strain evidence="2 3">Alt2</strain>
    </source>
</reference>
<proteinExistence type="predicted"/>
<protein>
    <submittedName>
        <fullName evidence="2">Uncharacterized protein</fullName>
    </submittedName>
</protein>
<sequence length="123" mass="13827">MGFFSRRAPVQTEEERYRAAADARTAETERRANFDAVNRKASVLAQERREARQEKRSRIKTVGEIRKVGRNKYVTTGWEIDVPDGSGRGRVVEDKGQHAGNLGGFAPAELCAIAHGPRCRRCR</sequence>
<dbReference type="RefSeq" id="WP_306069296.1">
    <property type="nucleotide sequence ID" value="NZ_CP120988.1"/>
</dbReference>
<gene>
    <name evidence="2" type="ORF">P8A19_35580</name>
</gene>
<name>A0ABY9J3B6_9ACTN</name>
<keyword evidence="3" id="KW-1185">Reference proteome</keyword>
<feature type="region of interest" description="Disordered" evidence="1">
    <location>
        <begin position="1"/>
        <end position="33"/>
    </location>
</feature>
<feature type="compositionally biased region" description="Basic and acidic residues" evidence="1">
    <location>
        <begin position="13"/>
        <end position="33"/>
    </location>
</feature>
<organism evidence="2 3">
    <name type="scientific">Streptomyces poriferorum</name>
    <dbReference type="NCBI Taxonomy" id="2798799"/>
    <lineage>
        <taxon>Bacteria</taxon>
        <taxon>Bacillati</taxon>
        <taxon>Actinomycetota</taxon>
        <taxon>Actinomycetes</taxon>
        <taxon>Kitasatosporales</taxon>
        <taxon>Streptomycetaceae</taxon>
        <taxon>Streptomyces</taxon>
    </lineage>
</organism>
<evidence type="ECO:0000256" key="1">
    <source>
        <dbReference type="SAM" id="MobiDB-lite"/>
    </source>
</evidence>
<dbReference type="EMBL" id="CP120988">
    <property type="protein sequence ID" value="WLQ60421.1"/>
    <property type="molecule type" value="Genomic_DNA"/>
</dbReference>
<evidence type="ECO:0000313" key="2">
    <source>
        <dbReference type="EMBL" id="WLQ60421.1"/>
    </source>
</evidence>
<dbReference type="Proteomes" id="UP001235744">
    <property type="component" value="Chromosome"/>
</dbReference>
<evidence type="ECO:0000313" key="3">
    <source>
        <dbReference type="Proteomes" id="UP001235744"/>
    </source>
</evidence>
<accession>A0ABY9J3B6</accession>